<accession>A0A6H0Y5X8</accession>
<evidence type="ECO:0000256" key="8">
    <source>
        <dbReference type="ARBA" id="ARBA00023125"/>
    </source>
</evidence>
<dbReference type="EMBL" id="CP051143">
    <property type="protein sequence ID" value="QIX02248.1"/>
    <property type="molecule type" value="Genomic_DNA"/>
</dbReference>
<evidence type="ECO:0000256" key="3">
    <source>
        <dbReference type="ARBA" id="ARBA00011353"/>
    </source>
</evidence>
<dbReference type="Pfam" id="PF00385">
    <property type="entry name" value="Chromo"/>
    <property type="match status" value="2"/>
</dbReference>
<proteinExistence type="inferred from homology"/>
<dbReference type="Gene3D" id="3.40.50.10810">
    <property type="entry name" value="Tandem AAA-ATPase domain"/>
    <property type="match status" value="1"/>
</dbReference>
<feature type="coiled-coil region" evidence="10">
    <location>
        <begin position="1121"/>
        <end position="1148"/>
    </location>
</feature>
<feature type="compositionally biased region" description="Basic and acidic residues" evidence="11">
    <location>
        <begin position="1382"/>
        <end position="1405"/>
    </location>
</feature>
<feature type="compositionally biased region" description="Basic and acidic residues" evidence="11">
    <location>
        <begin position="1301"/>
        <end position="1310"/>
    </location>
</feature>
<dbReference type="SMART" id="SM00487">
    <property type="entry name" value="DEXDc"/>
    <property type="match status" value="1"/>
</dbReference>
<feature type="compositionally biased region" description="Acidic residues" evidence="11">
    <location>
        <begin position="59"/>
        <end position="81"/>
    </location>
</feature>
<feature type="domain" description="Chromo" evidence="12">
    <location>
        <begin position="264"/>
        <end position="325"/>
    </location>
</feature>
<dbReference type="InterPro" id="IPR027417">
    <property type="entry name" value="P-loop_NTPase"/>
</dbReference>
<keyword evidence="4" id="KW-0677">Repeat</keyword>
<feature type="compositionally biased region" description="Polar residues" evidence="11">
    <location>
        <begin position="159"/>
        <end position="181"/>
    </location>
</feature>
<feature type="compositionally biased region" description="Acidic residues" evidence="11">
    <location>
        <begin position="1062"/>
        <end position="1073"/>
    </location>
</feature>
<dbReference type="InterPro" id="IPR038718">
    <property type="entry name" value="SNF2-like_sf"/>
</dbReference>
<dbReference type="GO" id="GO:0042393">
    <property type="term" value="F:histone binding"/>
    <property type="evidence" value="ECO:0007669"/>
    <property type="project" value="TreeGrafter"/>
</dbReference>
<evidence type="ECO:0000256" key="10">
    <source>
        <dbReference type="SAM" id="Coils"/>
    </source>
</evidence>
<evidence type="ECO:0000256" key="9">
    <source>
        <dbReference type="ARBA" id="ARBA00023242"/>
    </source>
</evidence>
<dbReference type="Gene3D" id="2.40.50.40">
    <property type="match status" value="2"/>
</dbReference>
<dbReference type="PROSITE" id="PS51192">
    <property type="entry name" value="HELICASE_ATP_BIND_1"/>
    <property type="match status" value="1"/>
</dbReference>
<dbReference type="SMART" id="SM00490">
    <property type="entry name" value="HELICc"/>
    <property type="match status" value="1"/>
</dbReference>
<dbReference type="Gene3D" id="3.40.50.300">
    <property type="entry name" value="P-loop containing nucleotide triphosphate hydrolases"/>
    <property type="match status" value="1"/>
</dbReference>
<dbReference type="SMART" id="SM00298">
    <property type="entry name" value="CHROMO"/>
    <property type="match status" value="2"/>
</dbReference>
<dbReference type="PANTHER" id="PTHR45623">
    <property type="entry name" value="CHROMODOMAIN-HELICASE-DNA-BINDING PROTEIN 3-RELATED-RELATED"/>
    <property type="match status" value="1"/>
</dbReference>
<dbReference type="GO" id="GO:0005634">
    <property type="term" value="C:nucleus"/>
    <property type="evidence" value="ECO:0007669"/>
    <property type="project" value="UniProtKB-SubCell"/>
</dbReference>
<dbReference type="GO" id="GO:0005524">
    <property type="term" value="F:ATP binding"/>
    <property type="evidence" value="ECO:0007669"/>
    <property type="project" value="UniProtKB-KW"/>
</dbReference>
<dbReference type="InterPro" id="IPR016197">
    <property type="entry name" value="Chromo-like_dom_sf"/>
</dbReference>
<dbReference type="SUPFAM" id="SSF52540">
    <property type="entry name" value="P-loop containing nucleoside triphosphate hydrolases"/>
    <property type="match status" value="2"/>
</dbReference>
<evidence type="ECO:0000313" key="16">
    <source>
        <dbReference type="Proteomes" id="UP000503462"/>
    </source>
</evidence>
<feature type="compositionally biased region" description="Low complexity" evidence="11">
    <location>
        <begin position="1512"/>
        <end position="1524"/>
    </location>
</feature>
<dbReference type="InterPro" id="IPR014001">
    <property type="entry name" value="Helicase_ATP-bd"/>
</dbReference>
<evidence type="ECO:0000256" key="5">
    <source>
        <dbReference type="ARBA" id="ARBA00022741"/>
    </source>
</evidence>
<dbReference type="GO" id="GO:0003682">
    <property type="term" value="F:chromatin binding"/>
    <property type="evidence" value="ECO:0007669"/>
    <property type="project" value="TreeGrafter"/>
</dbReference>
<dbReference type="InterPro" id="IPR000953">
    <property type="entry name" value="Chromo/chromo_shadow_dom"/>
</dbReference>
<dbReference type="PANTHER" id="PTHR45623:SF14">
    <property type="entry name" value="CHROMODOMAIN-HELICASE-DNA-BINDING PROTEIN 1"/>
    <property type="match status" value="1"/>
</dbReference>
<dbReference type="CDD" id="cd18659">
    <property type="entry name" value="CD2_tandem"/>
    <property type="match status" value="1"/>
</dbReference>
<dbReference type="PROSITE" id="PS51194">
    <property type="entry name" value="HELICASE_CTER"/>
    <property type="match status" value="1"/>
</dbReference>
<protein>
    <submittedName>
        <fullName evidence="15">Uncharacterized protein</fullName>
    </submittedName>
</protein>
<feature type="region of interest" description="Disordered" evidence="11">
    <location>
        <begin position="1018"/>
        <end position="1080"/>
    </location>
</feature>
<dbReference type="SUPFAM" id="SSF54160">
    <property type="entry name" value="Chromo domain-like"/>
    <property type="match status" value="2"/>
</dbReference>
<dbReference type="Gene3D" id="6.10.140.1440">
    <property type="match status" value="1"/>
</dbReference>
<feature type="region of interest" description="Disordered" evidence="11">
    <location>
        <begin position="1294"/>
        <end position="1406"/>
    </location>
</feature>
<dbReference type="OrthoDB" id="5857104at2759"/>
<dbReference type="InterPro" id="IPR001650">
    <property type="entry name" value="Helicase_C-like"/>
</dbReference>
<dbReference type="Pfam" id="PF13907">
    <property type="entry name" value="CHD1-like_C"/>
    <property type="match status" value="1"/>
</dbReference>
<dbReference type="PROSITE" id="PS50013">
    <property type="entry name" value="CHROMO_2"/>
    <property type="match status" value="2"/>
</dbReference>
<evidence type="ECO:0000256" key="2">
    <source>
        <dbReference type="ARBA" id="ARBA00007025"/>
    </source>
</evidence>
<dbReference type="GO" id="GO:0034728">
    <property type="term" value="P:nucleosome organization"/>
    <property type="evidence" value="ECO:0007669"/>
    <property type="project" value="TreeGrafter"/>
</dbReference>
<feature type="region of interest" description="Disordered" evidence="11">
    <location>
        <begin position="1509"/>
        <end position="1552"/>
    </location>
</feature>
<evidence type="ECO:0000259" key="14">
    <source>
        <dbReference type="PROSITE" id="PS51194"/>
    </source>
</evidence>
<feature type="compositionally biased region" description="Basic and acidic residues" evidence="11">
    <location>
        <begin position="1018"/>
        <end position="1050"/>
    </location>
</feature>
<dbReference type="SMART" id="SM01176">
    <property type="entry name" value="DUF4208"/>
    <property type="match status" value="1"/>
</dbReference>
<dbReference type="CDD" id="cd18793">
    <property type="entry name" value="SF2_C_SNF"/>
    <property type="match status" value="1"/>
</dbReference>
<feature type="compositionally biased region" description="Basic and acidic residues" evidence="11">
    <location>
        <begin position="1537"/>
        <end position="1552"/>
    </location>
</feature>
<dbReference type="GO" id="GO:0140658">
    <property type="term" value="F:ATP-dependent chromatin remodeler activity"/>
    <property type="evidence" value="ECO:0007669"/>
    <property type="project" value="TreeGrafter"/>
</dbReference>
<keyword evidence="7" id="KW-0067">ATP-binding</keyword>
<feature type="compositionally biased region" description="Basic and acidic residues" evidence="11">
    <location>
        <begin position="1339"/>
        <end position="1349"/>
    </location>
</feature>
<keyword evidence="6" id="KW-0378">Hydrolase</keyword>
<dbReference type="InterPro" id="IPR000330">
    <property type="entry name" value="SNF2_N"/>
</dbReference>
<comment type="subunit">
    <text evidence="3">Component of the NuA4 histone acetyltransferase complex.</text>
</comment>
<evidence type="ECO:0000256" key="7">
    <source>
        <dbReference type="ARBA" id="ARBA00022840"/>
    </source>
</evidence>
<dbReference type="InterPro" id="IPR025260">
    <property type="entry name" value="CHD1-like_C"/>
</dbReference>
<dbReference type="GO" id="GO:0016887">
    <property type="term" value="F:ATP hydrolysis activity"/>
    <property type="evidence" value="ECO:0007669"/>
    <property type="project" value="TreeGrafter"/>
</dbReference>
<keyword evidence="10" id="KW-0175">Coiled coil</keyword>
<gene>
    <name evidence="15" type="ORF">AMS68_007765</name>
</gene>
<evidence type="ECO:0000313" key="15">
    <source>
        <dbReference type="EMBL" id="QIX02248.1"/>
    </source>
</evidence>
<dbReference type="Gene3D" id="1.10.10.60">
    <property type="entry name" value="Homeodomain-like"/>
    <property type="match status" value="1"/>
</dbReference>
<feature type="domain" description="Helicase C-terminal" evidence="14">
    <location>
        <begin position="762"/>
        <end position="922"/>
    </location>
</feature>
<evidence type="ECO:0000256" key="11">
    <source>
        <dbReference type="SAM" id="MobiDB-lite"/>
    </source>
</evidence>
<feature type="compositionally biased region" description="Acidic residues" evidence="11">
    <location>
        <begin position="240"/>
        <end position="261"/>
    </location>
</feature>
<feature type="compositionally biased region" description="Acidic residues" evidence="11">
    <location>
        <begin position="182"/>
        <end position="191"/>
    </location>
</feature>
<keyword evidence="5" id="KW-0547">Nucleotide-binding</keyword>
<feature type="domain" description="Helicase ATP-binding" evidence="13">
    <location>
        <begin position="460"/>
        <end position="631"/>
    </location>
</feature>
<feature type="compositionally biased region" description="Polar residues" evidence="11">
    <location>
        <begin position="1358"/>
        <end position="1367"/>
    </location>
</feature>
<evidence type="ECO:0000256" key="1">
    <source>
        <dbReference type="ARBA" id="ARBA00004123"/>
    </source>
</evidence>
<feature type="domain" description="Chromo" evidence="12">
    <location>
        <begin position="362"/>
        <end position="422"/>
    </location>
</feature>
<comment type="subcellular location">
    <subcellularLocation>
        <location evidence="1">Nucleus</location>
    </subcellularLocation>
</comment>
<dbReference type="InterPro" id="IPR023780">
    <property type="entry name" value="Chromo_domain"/>
</dbReference>
<comment type="similarity">
    <text evidence="2">Belongs to the SNF2/RAD54 helicase family.</text>
</comment>
<keyword evidence="16" id="KW-1185">Reference proteome</keyword>
<dbReference type="Pfam" id="PF00271">
    <property type="entry name" value="Helicase_C"/>
    <property type="match status" value="1"/>
</dbReference>
<sequence>MSFSNGLDHGHEDNSATPFSQALGVDSPSSNLSNLDHDTYIANGDLSHPNGSDDSIMQDMDDNDDDEDASGEEDDEYDDGMQEQATTRQSKRSSLSSESSSRSSKRKRNADDEDDYVLANPTLYGLRRSGRAKPARSLTEDDDEDDDVVPSVRKRQKVSKNMLSRASRKSTAAPSEQNNSQGEDEDDDDDIYGGARARATAKKHRRKLQAGGSRDDTPLTGEIRFSNRRTGKVTNYNEDQQNDDDDLEDEEEGYYGAEAEDTGPKIDAVVNHKLNEGASADSENHADYQFLVKWEGQAYYHATWEDWQSLSPYQGVRKRDNYWKKTVLMDIEMTQDPDTPLEEREQWLLDREVKLEELAQWSIIERIINRRNTYSGLEYLVKWKALQYKDCTWEPASLLSEIAPDAVDKYLDRASRLPSSNKKESNLSTRTRHTLIPSQPAYIQGGKLREFQLKGINFLAAHWCNGDNVILADEMGLGKTVQTVGFCNWLHHDRGQEGPFLIVVPLSTLPAWQDTFTLWAPDLNVISYSGTSQSREIIRTNEIFVNGDTRKVNFNVMISTYEFVNMDVAELSKVKWQFLAVDEAHRLKNRDNLLYGNLLALDCPSRLLITGTPLQNQLSELGALMDFLMPGKISVDAKLDLTDANAANKIAQLAEAIKPYLLRRTKAKVESDLPPKAEKIIRIELSDTQLELYKNLLARDYDALTADGTHKPSLLNLVMELKKCSNHAFLFPNTEEKVLGSNQLSRGETLNAYIQHSGKMIVLDRLLAKLKAEGHRVLIFSQMVGMLNILGAYCGLSGHQYQRLDGTVPANARKLAIDHFNAPDSQDFIFLLSTRAGGLGINLMTADTVIIFDSDWNPQADLQAMARAHRIGQKKPVTVYRFASKDTIEEDILERARNKLMLEYLTIHRGVTDNAAGTKHLHDQFLNAGKLSNEATSHDDISRILAKRGQKMFEKTGSQKKLEELDIDDVLANAEEADTKAQEGIASDNGEDFLKSFEYTDIKIDAWAAIIPKDQLDKAGTDKAEQESNRAIAKESRKRKAEEDARDQRAAKKRARMLTADAIEDDSSDEEDAHGDPARALNEKECRNLVKAFERYGSMDEMEKEVLREARLVNRDPAVVKATLKQILDKADELIADEKQRIEDLEKDTGRPATKKDHKTVLFDFNGVKRLNAETLAERPGDLSMIRAQVKAADSELRFRISEAVKPASYSCEWGAREDGMLLIGISRHGYGAWSVIRDDLELGLEDKLFLEEHRIGNKTARNEAEDKKNAKSPGAVHLVRRTAYLISVLRDKTSGGADQQAKKALENHHRNNRKTGSGRARAASPKNGSGTPLSRPMKNGDRSKDHKNGTHRHEKLSSTNGVSKSTHATDVKKSVKRRLSKERTSSKDHRRKESTVSQDVDRTRPTWNVERATTIFDSMATQLLEVKGATAKRYPEKQERLDVLKKGVLAVGDHITRHSDPKSRVTDEDLWMHVVFFHWPKKQKDSASQVAAALQQQYKKLCQQRAELESGKPAAAAKPEGPKLSQLRTCRPSNGCRERERGGGEEEGGRS</sequence>
<feature type="compositionally biased region" description="Basic residues" evidence="11">
    <location>
        <begin position="199"/>
        <end position="208"/>
    </location>
</feature>
<dbReference type="Pfam" id="PF00176">
    <property type="entry name" value="SNF2-rel_dom"/>
    <property type="match status" value="1"/>
</dbReference>
<keyword evidence="8" id="KW-0238">DNA-binding</keyword>
<dbReference type="Pfam" id="PF23588">
    <property type="entry name" value="HTH_CHD1_Hrp3"/>
    <property type="match status" value="1"/>
</dbReference>
<feature type="compositionally biased region" description="Low complexity" evidence="11">
    <location>
        <begin position="92"/>
        <end position="102"/>
    </location>
</feature>
<name>A0A6H0Y5X8_9PEZI</name>
<dbReference type="Proteomes" id="UP000503462">
    <property type="component" value="Chromosome 5"/>
</dbReference>
<keyword evidence="9" id="KW-0539">Nucleus</keyword>
<evidence type="ECO:0000256" key="6">
    <source>
        <dbReference type="ARBA" id="ARBA00022801"/>
    </source>
</evidence>
<dbReference type="InterPro" id="IPR056302">
    <property type="entry name" value="CHD1-2/Hrp3_HTH"/>
</dbReference>
<dbReference type="InterPro" id="IPR049730">
    <property type="entry name" value="SNF2/RAD54-like_C"/>
</dbReference>
<dbReference type="GO" id="GO:0000785">
    <property type="term" value="C:chromatin"/>
    <property type="evidence" value="ECO:0007669"/>
    <property type="project" value="TreeGrafter"/>
</dbReference>
<evidence type="ECO:0000259" key="13">
    <source>
        <dbReference type="PROSITE" id="PS51192"/>
    </source>
</evidence>
<evidence type="ECO:0000256" key="4">
    <source>
        <dbReference type="ARBA" id="ARBA00022737"/>
    </source>
</evidence>
<reference evidence="15 16" key="1">
    <citation type="journal article" date="2016" name="Sci. Rep.">
        <title>Peltaster fructicola genome reveals evolution from an invasive phytopathogen to an ectophytic parasite.</title>
        <authorList>
            <person name="Xu C."/>
            <person name="Chen H."/>
            <person name="Gleason M.L."/>
            <person name="Xu J.R."/>
            <person name="Liu H."/>
            <person name="Zhang R."/>
            <person name="Sun G."/>
        </authorList>
    </citation>
    <scope>NUCLEOTIDE SEQUENCE [LARGE SCALE GENOMIC DNA]</scope>
    <source>
        <strain evidence="15 16">LNHT1506</strain>
    </source>
</reference>
<dbReference type="GO" id="GO:0003677">
    <property type="term" value="F:DNA binding"/>
    <property type="evidence" value="ECO:0007669"/>
    <property type="project" value="UniProtKB-KW"/>
</dbReference>
<evidence type="ECO:0000259" key="12">
    <source>
        <dbReference type="PROSITE" id="PS50013"/>
    </source>
</evidence>
<feature type="region of interest" description="Disordered" evidence="11">
    <location>
        <begin position="1"/>
        <end position="264"/>
    </location>
</feature>
<organism evidence="15 16">
    <name type="scientific">Peltaster fructicola</name>
    <dbReference type="NCBI Taxonomy" id="286661"/>
    <lineage>
        <taxon>Eukaryota</taxon>
        <taxon>Fungi</taxon>
        <taxon>Dikarya</taxon>
        <taxon>Ascomycota</taxon>
        <taxon>Pezizomycotina</taxon>
        <taxon>Dothideomycetes</taxon>
        <taxon>Dothideomycetes incertae sedis</taxon>
        <taxon>Peltaster</taxon>
    </lineage>
</organism>